<dbReference type="SUPFAM" id="SSF53098">
    <property type="entry name" value="Ribonuclease H-like"/>
    <property type="match status" value="1"/>
</dbReference>
<dbReference type="AlphaFoldDB" id="A0AA97NCR2"/>
<dbReference type="InterPro" id="IPR012337">
    <property type="entry name" value="RNaseH-like_sf"/>
</dbReference>
<accession>A0AA97NCR2</accession>
<keyword evidence="1" id="KW-0808">Transferase</keyword>
<dbReference type="InterPro" id="IPR036397">
    <property type="entry name" value="RNaseH_sf"/>
</dbReference>
<keyword evidence="6" id="KW-0695">RNA-directed DNA polymerase</keyword>
<feature type="domain" description="Integrase catalytic" evidence="7">
    <location>
        <begin position="1"/>
        <end position="64"/>
    </location>
</feature>
<dbReference type="PANTHER" id="PTHR41694:SF3">
    <property type="entry name" value="RNA-DIRECTED DNA POLYMERASE-RELATED"/>
    <property type="match status" value="1"/>
</dbReference>
<dbReference type="Proteomes" id="UP000521578">
    <property type="component" value="Unassembled WGS sequence"/>
</dbReference>
<evidence type="ECO:0000256" key="4">
    <source>
        <dbReference type="ARBA" id="ARBA00022759"/>
    </source>
</evidence>
<gene>
    <name evidence="8" type="primary">Ervk6_2</name>
    <name evidence="8" type="ORF">MENNOV_R15805</name>
</gene>
<keyword evidence="4" id="KW-0255">Endonuclease</keyword>
<dbReference type="InterPro" id="IPR001584">
    <property type="entry name" value="Integrase_cat-core"/>
</dbReference>
<evidence type="ECO:0000256" key="3">
    <source>
        <dbReference type="ARBA" id="ARBA00022722"/>
    </source>
</evidence>
<dbReference type="GO" id="GO:0015074">
    <property type="term" value="P:DNA integration"/>
    <property type="evidence" value="ECO:0007669"/>
    <property type="project" value="InterPro"/>
</dbReference>
<dbReference type="EMBL" id="VWPS01001280">
    <property type="protein sequence ID" value="NXF00072.1"/>
    <property type="molecule type" value="Genomic_DNA"/>
</dbReference>
<feature type="non-terminal residue" evidence="8">
    <location>
        <position position="64"/>
    </location>
</feature>
<protein>
    <submittedName>
        <fullName evidence="8">POK6 protein</fullName>
    </submittedName>
</protein>
<comment type="caution">
    <text evidence="8">The sequence shown here is derived from an EMBL/GenBank/DDBJ whole genome shotgun (WGS) entry which is preliminary data.</text>
</comment>
<dbReference type="GO" id="GO:0004519">
    <property type="term" value="F:endonuclease activity"/>
    <property type="evidence" value="ECO:0007669"/>
    <property type="project" value="UniProtKB-KW"/>
</dbReference>
<reference evidence="8" key="1">
    <citation type="submission" date="2022-12" db="EMBL/GenBank/DDBJ databases">
        <title>Bird 10,000 Genomes (B10K) Project - Family phase.</title>
        <authorList>
            <person name="Zhang G."/>
        </authorList>
    </citation>
    <scope>NUCLEOTIDE SEQUENCE</scope>
    <source>
        <strain evidence="8">B10K-CU-030-46</strain>
        <tissue evidence="8">Muscle</tissue>
    </source>
</reference>
<sequence>RNTIAHWKGAFAVLGIPQSVKTDNGLAYTAQWTCQFLQLWGVTRAFGIPHSPTSQAIIEQAHGT</sequence>
<evidence type="ECO:0000256" key="5">
    <source>
        <dbReference type="ARBA" id="ARBA00022801"/>
    </source>
</evidence>
<dbReference type="PROSITE" id="PS50994">
    <property type="entry name" value="INTEGRASE"/>
    <property type="match status" value="1"/>
</dbReference>
<evidence type="ECO:0000259" key="7">
    <source>
        <dbReference type="PROSITE" id="PS50994"/>
    </source>
</evidence>
<evidence type="ECO:0000256" key="2">
    <source>
        <dbReference type="ARBA" id="ARBA00022695"/>
    </source>
</evidence>
<dbReference type="GO" id="GO:0003964">
    <property type="term" value="F:RNA-directed DNA polymerase activity"/>
    <property type="evidence" value="ECO:0007669"/>
    <property type="project" value="UniProtKB-KW"/>
</dbReference>
<evidence type="ECO:0000256" key="6">
    <source>
        <dbReference type="ARBA" id="ARBA00022918"/>
    </source>
</evidence>
<feature type="non-terminal residue" evidence="8">
    <location>
        <position position="1"/>
    </location>
</feature>
<evidence type="ECO:0000313" key="8">
    <source>
        <dbReference type="EMBL" id="NXF00072.1"/>
    </source>
</evidence>
<keyword evidence="9" id="KW-1185">Reference proteome</keyword>
<proteinExistence type="predicted"/>
<dbReference type="GO" id="GO:0035613">
    <property type="term" value="F:RNA stem-loop binding"/>
    <property type="evidence" value="ECO:0007669"/>
    <property type="project" value="TreeGrafter"/>
</dbReference>
<evidence type="ECO:0000256" key="1">
    <source>
        <dbReference type="ARBA" id="ARBA00022679"/>
    </source>
</evidence>
<dbReference type="GO" id="GO:0016787">
    <property type="term" value="F:hydrolase activity"/>
    <property type="evidence" value="ECO:0007669"/>
    <property type="project" value="UniProtKB-KW"/>
</dbReference>
<name>A0AA97NCR2_9PASS</name>
<keyword evidence="5" id="KW-0378">Hydrolase</keyword>
<keyword evidence="2" id="KW-0548">Nucleotidyltransferase</keyword>
<keyword evidence="3" id="KW-0540">Nuclease</keyword>
<dbReference type="PANTHER" id="PTHR41694">
    <property type="entry name" value="ENDOGENOUS RETROVIRUS GROUP K MEMBER POL PROTEIN"/>
    <property type="match status" value="1"/>
</dbReference>
<dbReference type="Gene3D" id="3.30.420.10">
    <property type="entry name" value="Ribonuclease H-like superfamily/Ribonuclease H"/>
    <property type="match status" value="1"/>
</dbReference>
<organism evidence="8">
    <name type="scientific">Menura novaehollandiae</name>
    <name type="common">superb lyrebird</name>
    <dbReference type="NCBI Taxonomy" id="47692"/>
    <lineage>
        <taxon>Eukaryota</taxon>
        <taxon>Metazoa</taxon>
        <taxon>Chordata</taxon>
        <taxon>Craniata</taxon>
        <taxon>Vertebrata</taxon>
        <taxon>Euteleostomi</taxon>
        <taxon>Archelosauria</taxon>
        <taxon>Archosauria</taxon>
        <taxon>Dinosauria</taxon>
        <taxon>Saurischia</taxon>
        <taxon>Theropoda</taxon>
        <taxon>Coelurosauria</taxon>
        <taxon>Aves</taxon>
        <taxon>Neognathae</taxon>
        <taxon>Neoaves</taxon>
        <taxon>Telluraves</taxon>
        <taxon>Australaves</taxon>
        <taxon>Passeriformes</taxon>
        <taxon>Menuridae</taxon>
        <taxon>Menura</taxon>
    </lineage>
</organism>
<evidence type="ECO:0000313" key="9">
    <source>
        <dbReference type="Proteomes" id="UP000521578"/>
    </source>
</evidence>